<evidence type="ECO:0000259" key="1">
    <source>
        <dbReference type="PROSITE" id="PS50011"/>
    </source>
</evidence>
<dbReference type="InterPro" id="IPR011009">
    <property type="entry name" value="Kinase-like_dom_sf"/>
</dbReference>
<dbReference type="Proteomes" id="UP000663843">
    <property type="component" value="Unassembled WGS sequence"/>
</dbReference>
<accession>A0A0K6G7S0</accession>
<dbReference type="GO" id="GO:0005524">
    <property type="term" value="F:ATP binding"/>
    <property type="evidence" value="ECO:0007669"/>
    <property type="project" value="InterPro"/>
</dbReference>
<reference evidence="2" key="2">
    <citation type="submission" date="2021-01" db="EMBL/GenBank/DDBJ databases">
        <authorList>
            <person name="Kaushik A."/>
        </authorList>
    </citation>
    <scope>NUCLEOTIDE SEQUENCE</scope>
    <source>
        <strain evidence="2">AG2-2IIIB</strain>
    </source>
</reference>
<dbReference type="GO" id="GO:0004674">
    <property type="term" value="F:protein serine/threonine kinase activity"/>
    <property type="evidence" value="ECO:0007669"/>
    <property type="project" value="TreeGrafter"/>
</dbReference>
<sequence>MALGVGRDYISDEEAAIYAEAAETGQNDLWELSSNEKLWMQYQPYLLEKGYQLRPRYRPGWVRSWGGTNLNPRICEDSLTLEFFKIMDAVRVGDGKRVIIKAFDTQVTPNELPILQYLSSDDLRSNPRNHCTFALDSFPVPGMEGWVFVVMETYHSIYATPFTTIAEVLELTRQLLEGLVFMHEHNLAHRDCASANIMMMADTLFKNTPHPHPSYAYLTEDRRQMVEVHPRSGHNVKYFFIDFGLGTIFPSREARTLVTGADGRERDVPELLTPNIPYDPFKVDVWIIGRFLWKDFYAKSNRSLYFLEPLLKRMTEANPSLRPTADEAFDEFELMRKTLEPRITTRALNPNVLQNAIYSLSDAFHWSINWFRRSVFRYQPQSISLP</sequence>
<dbReference type="SUPFAM" id="SSF56112">
    <property type="entry name" value="Protein kinase-like (PK-like)"/>
    <property type="match status" value="1"/>
</dbReference>
<keyword evidence="4" id="KW-1185">Reference proteome</keyword>
<name>A0A0K6G7S0_9AGAM</name>
<proteinExistence type="predicted"/>
<protein>
    <recommendedName>
        <fullName evidence="1">Protein kinase domain-containing protein</fullName>
    </recommendedName>
</protein>
<dbReference type="GO" id="GO:0005634">
    <property type="term" value="C:nucleus"/>
    <property type="evidence" value="ECO:0007669"/>
    <property type="project" value="TreeGrafter"/>
</dbReference>
<dbReference type="SMART" id="SM00220">
    <property type="entry name" value="S_TKc"/>
    <property type="match status" value="1"/>
</dbReference>
<feature type="domain" description="Protein kinase" evidence="1">
    <location>
        <begin position="72"/>
        <end position="358"/>
    </location>
</feature>
<evidence type="ECO:0000313" key="3">
    <source>
        <dbReference type="EMBL" id="CUA74505.1"/>
    </source>
</evidence>
<dbReference type="AlphaFoldDB" id="A0A0K6G7S0"/>
<dbReference type="InterPro" id="IPR000719">
    <property type="entry name" value="Prot_kinase_dom"/>
</dbReference>
<dbReference type="GO" id="GO:0044773">
    <property type="term" value="P:mitotic DNA damage checkpoint signaling"/>
    <property type="evidence" value="ECO:0007669"/>
    <property type="project" value="TreeGrafter"/>
</dbReference>
<reference evidence="3 4" key="1">
    <citation type="submission" date="2015-07" db="EMBL/GenBank/DDBJ databases">
        <authorList>
            <person name="Noorani M."/>
        </authorList>
    </citation>
    <scope>NUCLEOTIDE SEQUENCE [LARGE SCALE GENOMIC DNA]</scope>
    <source>
        <strain evidence="3">BBA 69670</strain>
    </source>
</reference>
<dbReference type="Gene3D" id="1.10.510.10">
    <property type="entry name" value="Transferase(Phosphotransferase) domain 1"/>
    <property type="match status" value="1"/>
</dbReference>
<dbReference type="Proteomes" id="UP000044841">
    <property type="component" value="Unassembled WGS sequence"/>
</dbReference>
<evidence type="ECO:0000313" key="4">
    <source>
        <dbReference type="Proteomes" id="UP000044841"/>
    </source>
</evidence>
<gene>
    <name evidence="2" type="ORF">RDB_LOCUS32507</name>
    <name evidence="3" type="ORF">RSOLAG22IIIB_11262</name>
</gene>
<dbReference type="EMBL" id="CAJMWT010001350">
    <property type="protein sequence ID" value="CAE6394253.1"/>
    <property type="molecule type" value="Genomic_DNA"/>
</dbReference>
<organism evidence="3 4">
    <name type="scientific">Rhizoctonia solani</name>
    <dbReference type="NCBI Taxonomy" id="456999"/>
    <lineage>
        <taxon>Eukaryota</taxon>
        <taxon>Fungi</taxon>
        <taxon>Dikarya</taxon>
        <taxon>Basidiomycota</taxon>
        <taxon>Agaricomycotina</taxon>
        <taxon>Agaricomycetes</taxon>
        <taxon>Cantharellales</taxon>
        <taxon>Ceratobasidiaceae</taxon>
        <taxon>Rhizoctonia</taxon>
    </lineage>
</organism>
<evidence type="ECO:0000313" key="2">
    <source>
        <dbReference type="EMBL" id="CAE6394253.1"/>
    </source>
</evidence>
<dbReference type="PANTHER" id="PTHR44167">
    <property type="entry name" value="OVARIAN-SPECIFIC SERINE/THREONINE-PROTEIN KINASE LOK-RELATED"/>
    <property type="match status" value="1"/>
</dbReference>
<dbReference type="PROSITE" id="PS50011">
    <property type="entry name" value="PROTEIN_KINASE_DOM"/>
    <property type="match status" value="1"/>
</dbReference>
<dbReference type="PANTHER" id="PTHR44167:SF24">
    <property type="entry name" value="SERINE_THREONINE-PROTEIN KINASE CHK2"/>
    <property type="match status" value="1"/>
</dbReference>
<dbReference type="EMBL" id="CYGV01001453">
    <property type="protein sequence ID" value="CUA74505.1"/>
    <property type="molecule type" value="Genomic_DNA"/>
</dbReference>